<evidence type="ECO:0000256" key="1">
    <source>
        <dbReference type="ARBA" id="ARBA00004141"/>
    </source>
</evidence>
<dbReference type="InterPro" id="IPR001499">
    <property type="entry name" value="GPCR_STE3"/>
</dbReference>
<keyword evidence="5 11" id="KW-1133">Transmembrane helix</keyword>
<dbReference type="Pfam" id="PF02076">
    <property type="entry name" value="STE3"/>
    <property type="match status" value="1"/>
</dbReference>
<dbReference type="GO" id="GO:0005886">
    <property type="term" value="C:plasma membrane"/>
    <property type="evidence" value="ECO:0007669"/>
    <property type="project" value="TreeGrafter"/>
</dbReference>
<evidence type="ECO:0000256" key="7">
    <source>
        <dbReference type="ARBA" id="ARBA00023136"/>
    </source>
</evidence>
<evidence type="ECO:0000313" key="12">
    <source>
        <dbReference type="EMBL" id="KIM28330.1"/>
    </source>
</evidence>
<feature type="transmembrane region" description="Helical" evidence="11">
    <location>
        <begin position="212"/>
        <end position="235"/>
    </location>
</feature>
<evidence type="ECO:0000256" key="9">
    <source>
        <dbReference type="ARBA" id="ARBA00023224"/>
    </source>
</evidence>
<keyword evidence="6" id="KW-0297">G-protein coupled receptor</keyword>
<keyword evidence="9" id="KW-0807">Transducer</keyword>
<dbReference type="OrthoDB" id="2874149at2759"/>
<dbReference type="HOGENOM" id="CLU_594689_0_0_1"/>
<dbReference type="GO" id="GO:0000750">
    <property type="term" value="P:pheromone-dependent signal transduction involved in conjugation with cellular fusion"/>
    <property type="evidence" value="ECO:0007669"/>
    <property type="project" value="TreeGrafter"/>
</dbReference>
<organism evidence="12 13">
    <name type="scientific">Serendipita vermifera MAFF 305830</name>
    <dbReference type="NCBI Taxonomy" id="933852"/>
    <lineage>
        <taxon>Eukaryota</taxon>
        <taxon>Fungi</taxon>
        <taxon>Dikarya</taxon>
        <taxon>Basidiomycota</taxon>
        <taxon>Agaricomycotina</taxon>
        <taxon>Agaricomycetes</taxon>
        <taxon>Sebacinales</taxon>
        <taxon>Serendipitaceae</taxon>
        <taxon>Serendipita</taxon>
    </lineage>
</organism>
<gene>
    <name evidence="12" type="ORF">M408DRAFT_329434</name>
</gene>
<keyword evidence="3" id="KW-0589">Pheromone response</keyword>
<comment type="similarity">
    <text evidence="2">Belongs to the G-protein coupled receptor 4 family.</text>
</comment>
<keyword evidence="13" id="KW-1185">Reference proteome</keyword>
<keyword evidence="8" id="KW-0675">Receptor</keyword>
<evidence type="ECO:0000256" key="11">
    <source>
        <dbReference type="SAM" id="Phobius"/>
    </source>
</evidence>
<dbReference type="PANTHER" id="PTHR28097:SF1">
    <property type="entry name" value="PHEROMONE A FACTOR RECEPTOR"/>
    <property type="match status" value="1"/>
</dbReference>
<evidence type="ECO:0000256" key="5">
    <source>
        <dbReference type="ARBA" id="ARBA00022989"/>
    </source>
</evidence>
<evidence type="ECO:0000313" key="13">
    <source>
        <dbReference type="Proteomes" id="UP000054097"/>
    </source>
</evidence>
<dbReference type="GO" id="GO:0004932">
    <property type="term" value="F:mating-type factor pheromone receptor activity"/>
    <property type="evidence" value="ECO:0007669"/>
    <property type="project" value="InterPro"/>
</dbReference>
<evidence type="ECO:0000256" key="4">
    <source>
        <dbReference type="ARBA" id="ARBA00022692"/>
    </source>
</evidence>
<evidence type="ECO:0000256" key="3">
    <source>
        <dbReference type="ARBA" id="ARBA00022507"/>
    </source>
</evidence>
<sequence>MVLQPVGLSKLYPAVPILCCISTFLLVILLPGFWKTRIFALLAMVAWLIIGNIITLIGMIRWRGNTDDAPILADILVAIWYIWIFGLFCSMAAFSKFVWHRLQPMSVRQLYDNRRRNNVIDAFITVLLPLLWFPTFLISCSARYYIIEDIGPTGSIWISWTGFFITTTPTCLPAVAIAVFSVLALLSHLRSKRNKENSNPSFVNASVRTRKLIFMSFANLLLSIVAFGITVGKFLQYYPVSTWGESPSIAENVQYLQVVVFVDRFLLDTQLTNSIDSATTRLIITPLLGVYLFVWFGFTAEARSSYRKALEEFIRLVGIKPKDTKEYKTGWASIISPFNRYQVPSNHRRIPYLGAPNKGRQDVLLPSESAPAYHPGHSDEVIDIKREDGSNPPSRLSLHKPPFVPLAPVGAPPERPPPIYTSDPRTAPPLTEKERRRLNLVRGNDKDMGSLGIPVTRTLY</sequence>
<dbReference type="Proteomes" id="UP000054097">
    <property type="component" value="Unassembled WGS sequence"/>
</dbReference>
<dbReference type="EMBL" id="KN824293">
    <property type="protein sequence ID" value="KIM28330.1"/>
    <property type="molecule type" value="Genomic_DNA"/>
</dbReference>
<name>A0A0C3AUT9_SERVB</name>
<feature type="region of interest" description="Disordered" evidence="10">
    <location>
        <begin position="385"/>
        <end position="433"/>
    </location>
</feature>
<accession>A0A0C3AUT9</accession>
<protein>
    <submittedName>
        <fullName evidence="12">Uncharacterized protein</fullName>
    </submittedName>
</protein>
<dbReference type="AlphaFoldDB" id="A0A0C3AUT9"/>
<keyword evidence="7 11" id="KW-0472">Membrane</keyword>
<feature type="transmembrane region" description="Helical" evidence="11">
    <location>
        <begin position="12"/>
        <end position="31"/>
    </location>
</feature>
<feature type="transmembrane region" description="Helical" evidence="11">
    <location>
        <begin position="80"/>
        <end position="99"/>
    </location>
</feature>
<keyword evidence="4 11" id="KW-0812">Transmembrane</keyword>
<evidence type="ECO:0000256" key="6">
    <source>
        <dbReference type="ARBA" id="ARBA00023040"/>
    </source>
</evidence>
<feature type="compositionally biased region" description="Pro residues" evidence="10">
    <location>
        <begin position="402"/>
        <end position="419"/>
    </location>
</feature>
<feature type="transmembrane region" description="Helical" evidence="11">
    <location>
        <begin position="38"/>
        <end position="60"/>
    </location>
</feature>
<proteinExistence type="inferred from homology"/>
<feature type="transmembrane region" description="Helical" evidence="11">
    <location>
        <begin position="158"/>
        <end position="186"/>
    </location>
</feature>
<evidence type="ECO:0000256" key="10">
    <source>
        <dbReference type="SAM" id="MobiDB-lite"/>
    </source>
</evidence>
<dbReference type="PANTHER" id="PTHR28097">
    <property type="entry name" value="PHEROMONE A FACTOR RECEPTOR"/>
    <property type="match status" value="1"/>
</dbReference>
<comment type="subcellular location">
    <subcellularLocation>
        <location evidence="1">Membrane</location>
        <topology evidence="1">Multi-pass membrane protein</topology>
    </subcellularLocation>
</comment>
<reference evidence="12 13" key="1">
    <citation type="submission" date="2014-04" db="EMBL/GenBank/DDBJ databases">
        <authorList>
            <consortium name="DOE Joint Genome Institute"/>
            <person name="Kuo A."/>
            <person name="Zuccaro A."/>
            <person name="Kohler A."/>
            <person name="Nagy L.G."/>
            <person name="Floudas D."/>
            <person name="Copeland A."/>
            <person name="Barry K.W."/>
            <person name="Cichocki N."/>
            <person name="Veneault-Fourrey C."/>
            <person name="LaButti K."/>
            <person name="Lindquist E.A."/>
            <person name="Lipzen A."/>
            <person name="Lundell T."/>
            <person name="Morin E."/>
            <person name="Murat C."/>
            <person name="Sun H."/>
            <person name="Tunlid A."/>
            <person name="Henrissat B."/>
            <person name="Grigoriev I.V."/>
            <person name="Hibbett D.S."/>
            <person name="Martin F."/>
            <person name="Nordberg H.P."/>
            <person name="Cantor M.N."/>
            <person name="Hua S.X."/>
        </authorList>
    </citation>
    <scope>NUCLEOTIDE SEQUENCE [LARGE SCALE GENOMIC DNA]</scope>
    <source>
        <strain evidence="12 13">MAFF 305830</strain>
    </source>
</reference>
<evidence type="ECO:0000256" key="2">
    <source>
        <dbReference type="ARBA" id="ARBA00011085"/>
    </source>
</evidence>
<evidence type="ECO:0000256" key="8">
    <source>
        <dbReference type="ARBA" id="ARBA00023170"/>
    </source>
</evidence>
<dbReference type="PRINTS" id="PR00899">
    <property type="entry name" value="GPCRSTE3"/>
</dbReference>
<feature type="transmembrane region" description="Helical" evidence="11">
    <location>
        <begin position="120"/>
        <end position="146"/>
    </location>
</feature>
<feature type="transmembrane region" description="Helical" evidence="11">
    <location>
        <begin position="278"/>
        <end position="298"/>
    </location>
</feature>
<reference evidence="13" key="2">
    <citation type="submission" date="2015-01" db="EMBL/GenBank/DDBJ databases">
        <title>Evolutionary Origins and Diversification of the Mycorrhizal Mutualists.</title>
        <authorList>
            <consortium name="DOE Joint Genome Institute"/>
            <consortium name="Mycorrhizal Genomics Consortium"/>
            <person name="Kohler A."/>
            <person name="Kuo A."/>
            <person name="Nagy L.G."/>
            <person name="Floudas D."/>
            <person name="Copeland A."/>
            <person name="Barry K.W."/>
            <person name="Cichocki N."/>
            <person name="Veneault-Fourrey C."/>
            <person name="LaButti K."/>
            <person name="Lindquist E.A."/>
            <person name="Lipzen A."/>
            <person name="Lundell T."/>
            <person name="Morin E."/>
            <person name="Murat C."/>
            <person name="Riley R."/>
            <person name="Ohm R."/>
            <person name="Sun H."/>
            <person name="Tunlid A."/>
            <person name="Henrissat B."/>
            <person name="Grigoriev I.V."/>
            <person name="Hibbett D.S."/>
            <person name="Martin F."/>
        </authorList>
    </citation>
    <scope>NUCLEOTIDE SEQUENCE [LARGE SCALE GENOMIC DNA]</scope>
    <source>
        <strain evidence="13">MAFF 305830</strain>
    </source>
</reference>